<dbReference type="GO" id="GO:0003887">
    <property type="term" value="F:DNA-directed DNA polymerase activity"/>
    <property type="evidence" value="ECO:0007669"/>
    <property type="project" value="UniProtKB-EC"/>
</dbReference>
<dbReference type="PANTHER" id="PTHR30231:SF4">
    <property type="entry name" value="PROTEIN NEN2"/>
    <property type="match status" value="1"/>
</dbReference>
<evidence type="ECO:0000256" key="1">
    <source>
        <dbReference type="ARBA" id="ARBA00022722"/>
    </source>
</evidence>
<feature type="domain" description="Exonuclease" evidence="5">
    <location>
        <begin position="52"/>
        <end position="233"/>
    </location>
</feature>
<keyword evidence="7" id="KW-1185">Reference proteome</keyword>
<keyword evidence="6" id="KW-0548">Nucleotidyltransferase</keyword>
<dbReference type="SMART" id="SM00479">
    <property type="entry name" value="EXOIII"/>
    <property type="match status" value="1"/>
</dbReference>
<evidence type="ECO:0000256" key="4">
    <source>
        <dbReference type="SAM" id="MobiDB-lite"/>
    </source>
</evidence>
<dbReference type="SUPFAM" id="SSF53098">
    <property type="entry name" value="Ribonuclease H-like"/>
    <property type="match status" value="1"/>
</dbReference>
<name>A0A5K1I5P4_9GAMM</name>
<dbReference type="InterPro" id="IPR036397">
    <property type="entry name" value="RNaseH_sf"/>
</dbReference>
<organism evidence="6 7">
    <name type="scientific">Halomonas lysinitropha</name>
    <dbReference type="NCBI Taxonomy" id="2607506"/>
    <lineage>
        <taxon>Bacteria</taxon>
        <taxon>Pseudomonadati</taxon>
        <taxon>Pseudomonadota</taxon>
        <taxon>Gammaproteobacteria</taxon>
        <taxon>Oceanospirillales</taxon>
        <taxon>Halomonadaceae</taxon>
        <taxon>Halomonas</taxon>
    </lineage>
</organism>
<evidence type="ECO:0000313" key="7">
    <source>
        <dbReference type="Proteomes" id="UP000326725"/>
    </source>
</evidence>
<dbReference type="Proteomes" id="UP000326725">
    <property type="component" value="Unassembled WGS sequence"/>
</dbReference>
<dbReference type="EC" id="2.7.7.7" evidence="6"/>
<gene>
    <name evidence="6" type="primary">polC_1</name>
    <name evidence="6" type="ORF">HALO32_01549</name>
</gene>
<reference evidence="6 7" key="1">
    <citation type="submission" date="2019-09" db="EMBL/GenBank/DDBJ databases">
        <authorList>
            <person name="Criscuolo A."/>
        </authorList>
    </citation>
    <scope>NUCLEOTIDE SEQUENCE [LARGE SCALE GENOMIC DNA]</scope>
    <source>
        <strain evidence="7">3(2)</strain>
    </source>
</reference>
<dbReference type="EMBL" id="CABVOU010000029">
    <property type="protein sequence ID" value="VVZ95478.1"/>
    <property type="molecule type" value="Genomic_DNA"/>
</dbReference>
<dbReference type="RefSeq" id="WP_151443223.1">
    <property type="nucleotide sequence ID" value="NZ_CABVOU010000029.1"/>
</dbReference>
<evidence type="ECO:0000259" key="5">
    <source>
        <dbReference type="SMART" id="SM00479"/>
    </source>
</evidence>
<protein>
    <submittedName>
        <fullName evidence="6">DNA polymerase III PolC-type</fullName>
        <ecNumber evidence="6">2.7.7.7</ecNumber>
    </submittedName>
</protein>
<dbReference type="PANTHER" id="PTHR30231">
    <property type="entry name" value="DNA POLYMERASE III SUBUNIT EPSILON"/>
    <property type="match status" value="1"/>
</dbReference>
<keyword evidence="6" id="KW-0808">Transferase</keyword>
<dbReference type="Pfam" id="PF00929">
    <property type="entry name" value="RNase_T"/>
    <property type="match status" value="1"/>
</dbReference>
<evidence type="ECO:0000256" key="3">
    <source>
        <dbReference type="ARBA" id="ARBA00022839"/>
    </source>
</evidence>
<feature type="region of interest" description="Disordered" evidence="4">
    <location>
        <begin position="1"/>
        <end position="23"/>
    </location>
</feature>
<dbReference type="Gene3D" id="3.30.420.10">
    <property type="entry name" value="Ribonuclease H-like superfamily/Ribonuclease H"/>
    <property type="match status" value="1"/>
</dbReference>
<dbReference type="CDD" id="cd06127">
    <property type="entry name" value="DEDDh"/>
    <property type="match status" value="1"/>
</dbReference>
<evidence type="ECO:0000256" key="2">
    <source>
        <dbReference type="ARBA" id="ARBA00022801"/>
    </source>
</evidence>
<dbReference type="AlphaFoldDB" id="A0A5K1I5P4"/>
<keyword evidence="1" id="KW-0540">Nuclease</keyword>
<keyword evidence="2" id="KW-0378">Hydrolase</keyword>
<dbReference type="InterPro" id="IPR013520">
    <property type="entry name" value="Ribonucl_H"/>
</dbReference>
<proteinExistence type="predicted"/>
<dbReference type="GO" id="GO:0008408">
    <property type="term" value="F:3'-5' exonuclease activity"/>
    <property type="evidence" value="ECO:0007669"/>
    <property type="project" value="TreeGrafter"/>
</dbReference>
<dbReference type="GO" id="GO:0005829">
    <property type="term" value="C:cytosol"/>
    <property type="evidence" value="ECO:0007669"/>
    <property type="project" value="TreeGrafter"/>
</dbReference>
<keyword evidence="3" id="KW-0269">Exonuclease</keyword>
<dbReference type="InterPro" id="IPR012337">
    <property type="entry name" value="RNaseH-like_sf"/>
</dbReference>
<evidence type="ECO:0000313" key="6">
    <source>
        <dbReference type="EMBL" id="VVZ95478.1"/>
    </source>
</evidence>
<dbReference type="GO" id="GO:0003676">
    <property type="term" value="F:nucleic acid binding"/>
    <property type="evidence" value="ECO:0007669"/>
    <property type="project" value="InterPro"/>
</dbReference>
<dbReference type="NCBIfam" id="NF006602">
    <property type="entry name" value="PRK09146.1"/>
    <property type="match status" value="1"/>
</dbReference>
<sequence length="243" mass="27212">MAAIRLRPRASPPKPGWPDYLASRAETARDPRLTRYFAAGMPDPETPIGEVPMVAMDMETTGLDERRHAIVSIGVVPFTLRRIALAHRRYWVLRPPRPLSGKSVTFHHITHADIAQAPDLDETLGDLLEILAGRLVVVHYRHIERPFLDAAVKARVGEGVMFPVIDTMSLEARIHRQSLLARFKRWVGRPPASIRLNDSRARYGLPPYAGHHALIDALATAELLQAQISRHYSPTTPLSALWS</sequence>
<accession>A0A5K1I5P4</accession>